<evidence type="ECO:0000256" key="1">
    <source>
        <dbReference type="ARBA" id="ARBA00023125"/>
    </source>
</evidence>
<accession>A0A7G5FF84</accession>
<evidence type="ECO:0000259" key="2">
    <source>
        <dbReference type="PROSITE" id="PS50943"/>
    </source>
</evidence>
<evidence type="ECO:0000313" key="3">
    <source>
        <dbReference type="EMBL" id="QMV85275.1"/>
    </source>
</evidence>
<dbReference type="GO" id="GO:0003700">
    <property type="term" value="F:DNA-binding transcription factor activity"/>
    <property type="evidence" value="ECO:0007669"/>
    <property type="project" value="TreeGrafter"/>
</dbReference>
<keyword evidence="4" id="KW-1185">Reference proteome</keyword>
<dbReference type="AlphaFoldDB" id="A0A7G5FF84"/>
<dbReference type="PANTHER" id="PTHR46797:SF1">
    <property type="entry name" value="METHYLPHOSPHONATE SYNTHASE"/>
    <property type="match status" value="1"/>
</dbReference>
<reference evidence="3 4" key="1">
    <citation type="submission" date="2020-07" db="EMBL/GenBank/DDBJ databases">
        <title>non toxigenic Corynebacterium sp. nov from a clinical source.</title>
        <authorList>
            <person name="Bernier A.-M."/>
            <person name="Bernard K."/>
        </authorList>
    </citation>
    <scope>NUCLEOTIDE SEQUENCE [LARGE SCALE GENOMIC DNA]</scope>
    <source>
        <strain evidence="4">NML 93-0612</strain>
    </source>
</reference>
<dbReference type="Gene3D" id="1.10.260.40">
    <property type="entry name" value="lambda repressor-like DNA-binding domains"/>
    <property type="match status" value="1"/>
</dbReference>
<dbReference type="InterPro" id="IPR010982">
    <property type="entry name" value="Lambda_DNA-bd_dom_sf"/>
</dbReference>
<name>A0A7G5FF84_9CORY</name>
<dbReference type="InterPro" id="IPR050807">
    <property type="entry name" value="TransReg_Diox_bact_type"/>
</dbReference>
<dbReference type="RefSeq" id="WP_182386097.1">
    <property type="nucleotide sequence ID" value="NZ_CP059833.1"/>
</dbReference>
<dbReference type="EMBL" id="CP059833">
    <property type="protein sequence ID" value="QMV85275.1"/>
    <property type="molecule type" value="Genomic_DNA"/>
</dbReference>
<dbReference type="CDD" id="cd00093">
    <property type="entry name" value="HTH_XRE"/>
    <property type="match status" value="1"/>
</dbReference>
<protein>
    <submittedName>
        <fullName evidence="3">Helix-turn-helix transcriptional regulator</fullName>
    </submittedName>
</protein>
<gene>
    <name evidence="3" type="ORF">HW450_00465</name>
</gene>
<dbReference type="InterPro" id="IPR001387">
    <property type="entry name" value="Cro/C1-type_HTH"/>
</dbReference>
<dbReference type="Proteomes" id="UP000515570">
    <property type="component" value="Chromosome"/>
</dbReference>
<dbReference type="PANTHER" id="PTHR46797">
    <property type="entry name" value="HTH-TYPE TRANSCRIPTIONAL REGULATOR"/>
    <property type="match status" value="1"/>
</dbReference>
<evidence type="ECO:0000313" key="4">
    <source>
        <dbReference type="Proteomes" id="UP000515570"/>
    </source>
</evidence>
<dbReference type="SMART" id="SM00530">
    <property type="entry name" value="HTH_XRE"/>
    <property type="match status" value="1"/>
</dbReference>
<sequence length="71" mass="7776">MADLSSPEATSIGQAIRDMRKRYMLTQQQLAEMTGISDRTLRDIEKGTGTPSIGAVLTVLNTLGLRIEILQ</sequence>
<keyword evidence="1" id="KW-0238">DNA-binding</keyword>
<dbReference type="GO" id="GO:0005829">
    <property type="term" value="C:cytosol"/>
    <property type="evidence" value="ECO:0007669"/>
    <property type="project" value="TreeGrafter"/>
</dbReference>
<dbReference type="Pfam" id="PF01381">
    <property type="entry name" value="HTH_3"/>
    <property type="match status" value="1"/>
</dbReference>
<organism evidence="3 4">
    <name type="scientific">Corynebacterium hindlerae</name>
    <dbReference type="NCBI Taxonomy" id="699041"/>
    <lineage>
        <taxon>Bacteria</taxon>
        <taxon>Bacillati</taxon>
        <taxon>Actinomycetota</taxon>
        <taxon>Actinomycetes</taxon>
        <taxon>Mycobacteriales</taxon>
        <taxon>Corynebacteriaceae</taxon>
        <taxon>Corynebacterium</taxon>
    </lineage>
</organism>
<feature type="domain" description="HTH cro/C1-type" evidence="2">
    <location>
        <begin position="16"/>
        <end position="70"/>
    </location>
</feature>
<proteinExistence type="predicted"/>
<dbReference type="PROSITE" id="PS50943">
    <property type="entry name" value="HTH_CROC1"/>
    <property type="match status" value="1"/>
</dbReference>
<dbReference type="SUPFAM" id="SSF47413">
    <property type="entry name" value="lambda repressor-like DNA-binding domains"/>
    <property type="match status" value="1"/>
</dbReference>
<dbReference type="GO" id="GO:0003677">
    <property type="term" value="F:DNA binding"/>
    <property type="evidence" value="ECO:0007669"/>
    <property type="project" value="UniProtKB-KW"/>
</dbReference>